<keyword evidence="1 3" id="KW-0853">WD repeat</keyword>
<dbReference type="Pfam" id="PF00400">
    <property type="entry name" value="WD40"/>
    <property type="match status" value="6"/>
</dbReference>
<evidence type="ECO:0000313" key="5">
    <source>
        <dbReference type="Proteomes" id="UP000023152"/>
    </source>
</evidence>
<dbReference type="PROSITE" id="PS00678">
    <property type="entry name" value="WD_REPEATS_1"/>
    <property type="match status" value="6"/>
</dbReference>
<comment type="caution">
    <text evidence="4">The sequence shown here is derived from an EMBL/GenBank/DDBJ whole genome shotgun (WGS) entry which is preliminary data.</text>
</comment>
<proteinExistence type="predicted"/>
<dbReference type="PANTHER" id="PTHR19848">
    <property type="entry name" value="WD40 REPEAT PROTEIN"/>
    <property type="match status" value="1"/>
</dbReference>
<evidence type="ECO:0000256" key="1">
    <source>
        <dbReference type="ARBA" id="ARBA00022574"/>
    </source>
</evidence>
<protein>
    <submittedName>
        <fullName evidence="4">Uncharacterized protein</fullName>
    </submittedName>
</protein>
<feature type="repeat" description="WD" evidence="3">
    <location>
        <begin position="134"/>
        <end position="181"/>
    </location>
</feature>
<dbReference type="InterPro" id="IPR001680">
    <property type="entry name" value="WD40_rpt"/>
</dbReference>
<dbReference type="CDD" id="cd00200">
    <property type="entry name" value="WD40"/>
    <property type="match status" value="1"/>
</dbReference>
<evidence type="ECO:0000256" key="3">
    <source>
        <dbReference type="PROSITE-ProRule" id="PRU00221"/>
    </source>
</evidence>
<keyword evidence="2" id="KW-0677">Repeat</keyword>
<dbReference type="PANTHER" id="PTHR19848:SF8">
    <property type="entry name" value="F-BOX AND WD REPEAT DOMAIN CONTAINING 7"/>
    <property type="match status" value="1"/>
</dbReference>
<dbReference type="PRINTS" id="PR00320">
    <property type="entry name" value="GPROTEINBRPT"/>
</dbReference>
<feature type="repeat" description="WD" evidence="3">
    <location>
        <begin position="287"/>
        <end position="330"/>
    </location>
</feature>
<dbReference type="InterPro" id="IPR036322">
    <property type="entry name" value="WD40_repeat_dom_sf"/>
</dbReference>
<feature type="repeat" description="WD" evidence="3">
    <location>
        <begin position="182"/>
        <end position="225"/>
    </location>
</feature>
<gene>
    <name evidence="4" type="ORF">RFI_28093</name>
</gene>
<feature type="repeat" description="WD" evidence="3">
    <location>
        <begin position="260"/>
        <end position="286"/>
    </location>
</feature>
<sequence length="428" mass="49726">MKTDRKSFKFFYLISLRRQIEKMENFSSKNMALIQPSVVKETEIIVQHWIRKLKIRLGWINDFDKLVVNYVTTIFMLDIFCLSSKLLKTFYGHANAVWSIDYSTFNDDQLLCSGSIDNTVRVWNIKTNEQIQLFNKHSSFVYCAKFSSYHHYNNHQNVICSSSNDKTIRFWDVKNNQQLQMFDEHINCVVGIEFSQFNGGRYLCSGSGDRTIRLWDVKTYTPLHIFNGHTNIVWCIDISPLQNNNSNNNKSNHIGIIGGNGYTICSGSFDKTIRIWDIETAKQSIKLKGHENWIRSVKYGSNELRNTILSGSDDKSVRLWDIQSGKQIEIFNGHTMWVSTVEYSPFVVKNIEIGNNSNVICSGSMDNTIYFWDIRSNKKELFVINGDEKRDDGICCLKFLQLKKRNNDRDYNINLCFGSGDGPIRIWE</sequence>
<evidence type="ECO:0000313" key="4">
    <source>
        <dbReference type="EMBL" id="ETO09292.1"/>
    </source>
</evidence>
<feature type="repeat" description="WD" evidence="3">
    <location>
        <begin position="90"/>
        <end position="133"/>
    </location>
</feature>
<dbReference type="SUPFAM" id="SSF50978">
    <property type="entry name" value="WD40 repeat-like"/>
    <property type="match status" value="1"/>
</dbReference>
<keyword evidence="5" id="KW-1185">Reference proteome</keyword>
<dbReference type="SMART" id="SM00320">
    <property type="entry name" value="WD40"/>
    <property type="match status" value="7"/>
</dbReference>
<accession>X6M746</accession>
<dbReference type="InterPro" id="IPR020472">
    <property type="entry name" value="WD40_PAC1"/>
</dbReference>
<name>X6M746_RETFI</name>
<dbReference type="Proteomes" id="UP000023152">
    <property type="component" value="Unassembled WGS sequence"/>
</dbReference>
<dbReference type="AlphaFoldDB" id="X6M746"/>
<feature type="repeat" description="WD" evidence="3">
    <location>
        <begin position="348"/>
        <end position="382"/>
    </location>
</feature>
<dbReference type="InterPro" id="IPR019775">
    <property type="entry name" value="WD40_repeat_CS"/>
</dbReference>
<dbReference type="Gene3D" id="2.130.10.10">
    <property type="entry name" value="YVTN repeat-like/Quinoprotein amine dehydrogenase"/>
    <property type="match status" value="2"/>
</dbReference>
<dbReference type="InterPro" id="IPR015943">
    <property type="entry name" value="WD40/YVTN_repeat-like_dom_sf"/>
</dbReference>
<reference evidence="4 5" key="1">
    <citation type="journal article" date="2013" name="Curr. Biol.">
        <title>The Genome of the Foraminiferan Reticulomyxa filosa.</title>
        <authorList>
            <person name="Glockner G."/>
            <person name="Hulsmann N."/>
            <person name="Schleicher M."/>
            <person name="Noegel A.A."/>
            <person name="Eichinger L."/>
            <person name="Gallinger C."/>
            <person name="Pawlowski J."/>
            <person name="Sierra R."/>
            <person name="Euteneuer U."/>
            <person name="Pillet L."/>
            <person name="Moustafa A."/>
            <person name="Platzer M."/>
            <person name="Groth M."/>
            <person name="Szafranski K."/>
            <person name="Schliwa M."/>
        </authorList>
    </citation>
    <scope>NUCLEOTIDE SEQUENCE [LARGE SCALE GENOMIC DNA]</scope>
</reference>
<dbReference type="PROSITE" id="PS50294">
    <property type="entry name" value="WD_REPEATS_REGION"/>
    <property type="match status" value="3"/>
</dbReference>
<dbReference type="PROSITE" id="PS50082">
    <property type="entry name" value="WD_REPEATS_2"/>
    <property type="match status" value="6"/>
</dbReference>
<evidence type="ECO:0000256" key="2">
    <source>
        <dbReference type="ARBA" id="ARBA00022737"/>
    </source>
</evidence>
<dbReference type="EMBL" id="ASPP01024166">
    <property type="protein sequence ID" value="ETO09292.1"/>
    <property type="molecule type" value="Genomic_DNA"/>
</dbReference>
<organism evidence="4 5">
    <name type="scientific">Reticulomyxa filosa</name>
    <dbReference type="NCBI Taxonomy" id="46433"/>
    <lineage>
        <taxon>Eukaryota</taxon>
        <taxon>Sar</taxon>
        <taxon>Rhizaria</taxon>
        <taxon>Retaria</taxon>
        <taxon>Foraminifera</taxon>
        <taxon>Monothalamids</taxon>
        <taxon>Reticulomyxidae</taxon>
        <taxon>Reticulomyxa</taxon>
    </lineage>
</organism>